<dbReference type="GO" id="GO:0005179">
    <property type="term" value="F:hormone activity"/>
    <property type="evidence" value="ECO:0007669"/>
    <property type="project" value="UniProtKB-KW"/>
</dbReference>
<proteinExistence type="inferred from homology"/>
<evidence type="ECO:0000256" key="1">
    <source>
        <dbReference type="ARBA" id="ARBA00004613"/>
    </source>
</evidence>
<dbReference type="GO" id="GO:0005576">
    <property type="term" value="C:extracellular region"/>
    <property type="evidence" value="ECO:0007669"/>
    <property type="project" value="UniProtKB-SubCell"/>
</dbReference>
<dbReference type="EMBL" id="JAXQNO010000001">
    <property type="protein sequence ID" value="KAK4803986.1"/>
    <property type="molecule type" value="Genomic_DNA"/>
</dbReference>
<accession>A0AAN7RN56</accession>
<sequence length="125" mass="13597">MSRSATITCLAPLALLFILLSDVALCSGFSVMDSESIQLDEPSVLGNAAQDVCSGRIEECLKGSPELESDSSRRVLLMQKRYISYETLKRDVVPCMRPGASYYNCNAGQANPYTRGCEMIAGCRS</sequence>
<organism evidence="8 9">
    <name type="scientific">Trapa natans</name>
    <name type="common">Water chestnut</name>
    <dbReference type="NCBI Taxonomy" id="22666"/>
    <lineage>
        <taxon>Eukaryota</taxon>
        <taxon>Viridiplantae</taxon>
        <taxon>Streptophyta</taxon>
        <taxon>Embryophyta</taxon>
        <taxon>Tracheophyta</taxon>
        <taxon>Spermatophyta</taxon>
        <taxon>Magnoliopsida</taxon>
        <taxon>eudicotyledons</taxon>
        <taxon>Gunneridae</taxon>
        <taxon>Pentapetalae</taxon>
        <taxon>rosids</taxon>
        <taxon>malvids</taxon>
        <taxon>Myrtales</taxon>
        <taxon>Lythraceae</taxon>
        <taxon>Trapa</taxon>
    </lineage>
</organism>
<name>A0AAN7RN56_TRANT</name>
<evidence type="ECO:0000256" key="7">
    <source>
        <dbReference type="SAM" id="SignalP"/>
    </source>
</evidence>
<dbReference type="GO" id="GO:0040008">
    <property type="term" value="P:regulation of growth"/>
    <property type="evidence" value="ECO:0007669"/>
    <property type="project" value="UniProtKB-ARBA"/>
</dbReference>
<feature type="signal peptide" evidence="7">
    <location>
        <begin position="1"/>
        <end position="28"/>
    </location>
</feature>
<evidence type="ECO:0000313" key="9">
    <source>
        <dbReference type="Proteomes" id="UP001346149"/>
    </source>
</evidence>
<reference evidence="8 9" key="1">
    <citation type="journal article" date="2023" name="Hortic Res">
        <title>Pangenome of water caltrop reveals structural variations and asymmetric subgenome divergence after allopolyploidization.</title>
        <authorList>
            <person name="Zhang X."/>
            <person name="Chen Y."/>
            <person name="Wang L."/>
            <person name="Yuan Y."/>
            <person name="Fang M."/>
            <person name="Shi L."/>
            <person name="Lu R."/>
            <person name="Comes H.P."/>
            <person name="Ma Y."/>
            <person name="Chen Y."/>
            <person name="Huang G."/>
            <person name="Zhou Y."/>
            <person name="Zheng Z."/>
            <person name="Qiu Y."/>
        </authorList>
    </citation>
    <scope>NUCLEOTIDE SEQUENCE [LARGE SCALE GENOMIC DNA]</scope>
    <source>
        <strain evidence="8">F231</strain>
    </source>
</reference>
<evidence type="ECO:0000256" key="4">
    <source>
        <dbReference type="ARBA" id="ARBA00022702"/>
    </source>
</evidence>
<feature type="chain" id="PRO_5042940218" description="Rapid alkalinization factor" evidence="7">
    <location>
        <begin position="29"/>
        <end position="125"/>
    </location>
</feature>
<dbReference type="GO" id="GO:0019722">
    <property type="term" value="P:calcium-mediated signaling"/>
    <property type="evidence" value="ECO:0007669"/>
    <property type="project" value="TreeGrafter"/>
</dbReference>
<dbReference type="GO" id="GO:0009506">
    <property type="term" value="C:plasmodesma"/>
    <property type="evidence" value="ECO:0007669"/>
    <property type="project" value="TreeGrafter"/>
</dbReference>
<protein>
    <recommendedName>
        <fullName evidence="10">Rapid alkalinization factor</fullName>
    </recommendedName>
</protein>
<gene>
    <name evidence="8" type="ORF">SAY86_003803</name>
</gene>
<evidence type="ECO:0000256" key="5">
    <source>
        <dbReference type="ARBA" id="ARBA00022729"/>
    </source>
</evidence>
<dbReference type="PANTHER" id="PTHR33136:SF36">
    <property type="entry name" value="PROTEIN RALF-LIKE 31"/>
    <property type="match status" value="1"/>
</dbReference>
<evidence type="ECO:0008006" key="10">
    <source>
        <dbReference type="Google" id="ProtNLM"/>
    </source>
</evidence>
<keyword evidence="4" id="KW-0372">Hormone</keyword>
<evidence type="ECO:0000313" key="8">
    <source>
        <dbReference type="EMBL" id="KAK4803986.1"/>
    </source>
</evidence>
<keyword evidence="3" id="KW-0964">Secreted</keyword>
<evidence type="ECO:0000256" key="3">
    <source>
        <dbReference type="ARBA" id="ARBA00022525"/>
    </source>
</evidence>
<dbReference type="InterPro" id="IPR008801">
    <property type="entry name" value="RALF"/>
</dbReference>
<dbReference type="PANTHER" id="PTHR33136">
    <property type="entry name" value="RAPID ALKALINIZATION FACTOR-LIKE"/>
    <property type="match status" value="1"/>
</dbReference>
<keyword evidence="6" id="KW-1015">Disulfide bond</keyword>
<dbReference type="Proteomes" id="UP001346149">
    <property type="component" value="Unassembled WGS sequence"/>
</dbReference>
<comment type="similarity">
    <text evidence="2">Belongs to the plant rapid alkalinization factor (RALF) family.</text>
</comment>
<evidence type="ECO:0000256" key="2">
    <source>
        <dbReference type="ARBA" id="ARBA00009178"/>
    </source>
</evidence>
<keyword evidence="9" id="KW-1185">Reference proteome</keyword>
<comment type="subcellular location">
    <subcellularLocation>
        <location evidence="1">Secreted</location>
    </subcellularLocation>
</comment>
<dbReference type="Pfam" id="PF05498">
    <property type="entry name" value="RALF"/>
    <property type="match status" value="1"/>
</dbReference>
<evidence type="ECO:0000256" key="6">
    <source>
        <dbReference type="ARBA" id="ARBA00023157"/>
    </source>
</evidence>
<comment type="caution">
    <text evidence="8">The sequence shown here is derived from an EMBL/GenBank/DDBJ whole genome shotgun (WGS) entry which is preliminary data.</text>
</comment>
<dbReference type="AlphaFoldDB" id="A0AAN7RN56"/>
<keyword evidence="5 7" id="KW-0732">Signal</keyword>